<dbReference type="Proteomes" id="UP001055879">
    <property type="component" value="Linkage Group LG14"/>
</dbReference>
<reference evidence="2" key="1">
    <citation type="journal article" date="2022" name="Mol. Ecol. Resour.">
        <title>The genomes of chicory, endive, great burdock and yacon provide insights into Asteraceae palaeo-polyploidization history and plant inulin production.</title>
        <authorList>
            <person name="Fan W."/>
            <person name="Wang S."/>
            <person name="Wang H."/>
            <person name="Wang A."/>
            <person name="Jiang F."/>
            <person name="Liu H."/>
            <person name="Zhao H."/>
            <person name="Xu D."/>
            <person name="Zhang Y."/>
        </authorList>
    </citation>
    <scope>NUCLEOTIDE SEQUENCE [LARGE SCALE GENOMIC DNA]</scope>
    <source>
        <strain evidence="2">cv. Niubang</strain>
    </source>
</reference>
<protein>
    <submittedName>
        <fullName evidence="1">Uncharacterized protein</fullName>
    </submittedName>
</protein>
<comment type="caution">
    <text evidence="1">The sequence shown here is derived from an EMBL/GenBank/DDBJ whole genome shotgun (WGS) entry which is preliminary data.</text>
</comment>
<evidence type="ECO:0000313" key="2">
    <source>
        <dbReference type="Proteomes" id="UP001055879"/>
    </source>
</evidence>
<dbReference type="EMBL" id="CM042060">
    <property type="protein sequence ID" value="KAI3678413.1"/>
    <property type="molecule type" value="Genomic_DNA"/>
</dbReference>
<reference evidence="1 2" key="2">
    <citation type="journal article" date="2022" name="Mol. Ecol. Resour.">
        <title>The genomes of chicory, endive, great burdock and yacon provide insights into Asteraceae paleo-polyploidization history and plant inulin production.</title>
        <authorList>
            <person name="Fan W."/>
            <person name="Wang S."/>
            <person name="Wang H."/>
            <person name="Wang A."/>
            <person name="Jiang F."/>
            <person name="Liu H."/>
            <person name="Zhao H."/>
            <person name="Xu D."/>
            <person name="Zhang Y."/>
        </authorList>
    </citation>
    <scope>NUCLEOTIDE SEQUENCE [LARGE SCALE GENOMIC DNA]</scope>
    <source>
        <strain evidence="2">cv. Niubang</strain>
    </source>
</reference>
<name>A0ACB8Y476_ARCLA</name>
<sequence>MKNPTRYGFKVGDGACCGSGPFGGIYSCGGKRGTAEFDLCDNASDYFFIDSNHPNEVASCQFAELWWEGVVKVASPYNLKLLFKLKVQAK</sequence>
<gene>
    <name evidence="1" type="ORF">L6452_37704</name>
</gene>
<evidence type="ECO:0000313" key="1">
    <source>
        <dbReference type="EMBL" id="KAI3678413.1"/>
    </source>
</evidence>
<keyword evidence="2" id="KW-1185">Reference proteome</keyword>
<organism evidence="1 2">
    <name type="scientific">Arctium lappa</name>
    <name type="common">Greater burdock</name>
    <name type="synonym">Lappa major</name>
    <dbReference type="NCBI Taxonomy" id="4217"/>
    <lineage>
        <taxon>Eukaryota</taxon>
        <taxon>Viridiplantae</taxon>
        <taxon>Streptophyta</taxon>
        <taxon>Embryophyta</taxon>
        <taxon>Tracheophyta</taxon>
        <taxon>Spermatophyta</taxon>
        <taxon>Magnoliopsida</taxon>
        <taxon>eudicotyledons</taxon>
        <taxon>Gunneridae</taxon>
        <taxon>Pentapetalae</taxon>
        <taxon>asterids</taxon>
        <taxon>campanulids</taxon>
        <taxon>Asterales</taxon>
        <taxon>Asteraceae</taxon>
        <taxon>Carduoideae</taxon>
        <taxon>Cardueae</taxon>
        <taxon>Arctiinae</taxon>
        <taxon>Arctium</taxon>
    </lineage>
</organism>
<accession>A0ACB8Y476</accession>
<proteinExistence type="predicted"/>